<dbReference type="KEGG" id="ncy:NOCYR_5258"/>
<dbReference type="STRING" id="1127134.NOCYR_5258"/>
<dbReference type="EMBL" id="FO082843">
    <property type="protein sequence ID" value="CCF66008.1"/>
    <property type="molecule type" value="Genomic_DNA"/>
</dbReference>
<protein>
    <submittedName>
        <fullName evidence="1">Phage-related protein</fullName>
    </submittedName>
</protein>
<dbReference type="RefSeq" id="WP_014353452.1">
    <property type="nucleotide sequence ID" value="NC_016887.1"/>
</dbReference>
<sequence>MKPIEFVATSLADLREFPLAIRRQCGYQLDRVQRGLEPSDWKPMPSVGLGVREIRVRDESGAYRVIYVAKLGDRVFVLHCFQKKTQKTRPADIELAAKRLAQAVARIKNGEC</sequence>
<proteinExistence type="predicted"/>
<dbReference type="Pfam" id="PF05973">
    <property type="entry name" value="Gp49"/>
    <property type="match status" value="1"/>
</dbReference>
<reference evidence="1 2" key="1">
    <citation type="journal article" date="2012" name="J. Bacteriol.">
        <title>Genome sequence of the human- and animal-pathogenic strain Nocardia cyriacigeorgica GUH-2.</title>
        <authorList>
            <person name="Zoropogui A."/>
            <person name="Pujic P."/>
            <person name="Normand P."/>
            <person name="Barbe V."/>
            <person name="Beaman B."/>
            <person name="Beaman L."/>
            <person name="Boiron P."/>
            <person name="Colinon C."/>
            <person name="Deredjian A."/>
            <person name="Graindorge A."/>
            <person name="Mangenot S."/>
            <person name="Nazaret S."/>
            <person name="Neto M."/>
            <person name="Petit S."/>
            <person name="Roche D."/>
            <person name="Vallenet D."/>
            <person name="Rodriguez-Nava V."/>
            <person name="Richard Y."/>
            <person name="Cournoyer B."/>
            <person name="Blaha D."/>
        </authorList>
    </citation>
    <scope>NUCLEOTIDE SEQUENCE [LARGE SCALE GENOMIC DNA]</scope>
    <source>
        <strain evidence="1 2">GUH-2</strain>
    </source>
</reference>
<gene>
    <name evidence="1" type="ordered locus">NOCYR_5258</name>
</gene>
<dbReference type="HOGENOM" id="CLU_139003_0_1_11"/>
<dbReference type="OrthoDB" id="9797093at2"/>
<evidence type="ECO:0000313" key="2">
    <source>
        <dbReference type="Proteomes" id="UP000008190"/>
    </source>
</evidence>
<dbReference type="eggNOG" id="COG4679">
    <property type="taxonomic scope" value="Bacteria"/>
</dbReference>
<organism evidence="1 2">
    <name type="scientific">Nocardia cyriacigeorgica (strain GUH-2)</name>
    <dbReference type="NCBI Taxonomy" id="1127134"/>
    <lineage>
        <taxon>Bacteria</taxon>
        <taxon>Bacillati</taxon>
        <taxon>Actinomycetota</taxon>
        <taxon>Actinomycetes</taxon>
        <taxon>Mycobacteriales</taxon>
        <taxon>Nocardiaceae</taxon>
        <taxon>Nocardia</taxon>
    </lineage>
</organism>
<dbReference type="Proteomes" id="UP000008190">
    <property type="component" value="Chromosome"/>
</dbReference>
<dbReference type="InterPro" id="IPR009241">
    <property type="entry name" value="HigB-like"/>
</dbReference>
<keyword evidence="2" id="KW-1185">Reference proteome</keyword>
<name>H6R790_NOCCG</name>
<evidence type="ECO:0000313" key="1">
    <source>
        <dbReference type="EMBL" id="CCF66008.1"/>
    </source>
</evidence>
<dbReference type="AlphaFoldDB" id="H6R790"/>
<accession>H6R790</accession>